<organism evidence="7 8">
    <name type="scientific">Malaciobacter mytili LMG 24559</name>
    <dbReference type="NCBI Taxonomy" id="1032238"/>
    <lineage>
        <taxon>Bacteria</taxon>
        <taxon>Pseudomonadati</taxon>
        <taxon>Campylobacterota</taxon>
        <taxon>Epsilonproteobacteria</taxon>
        <taxon>Campylobacterales</taxon>
        <taxon>Arcobacteraceae</taxon>
        <taxon>Malaciobacter</taxon>
    </lineage>
</organism>
<keyword evidence="4 5" id="KW-0472">Membrane</keyword>
<feature type="transmembrane region" description="Helical" evidence="5">
    <location>
        <begin position="111"/>
        <end position="135"/>
    </location>
</feature>
<evidence type="ECO:0000256" key="4">
    <source>
        <dbReference type="ARBA" id="ARBA00023136"/>
    </source>
</evidence>
<dbReference type="AlphaFoldDB" id="A0AAX2AEN1"/>
<evidence type="ECO:0000256" key="3">
    <source>
        <dbReference type="ARBA" id="ARBA00022989"/>
    </source>
</evidence>
<dbReference type="SUPFAM" id="SSF52091">
    <property type="entry name" value="SpoIIaa-like"/>
    <property type="match status" value="1"/>
</dbReference>
<name>A0AAX2AEN1_9BACT</name>
<protein>
    <submittedName>
        <fullName evidence="7">Sulfate permease</fullName>
    </submittedName>
</protein>
<dbReference type="RefSeq" id="WP_114842179.1">
    <property type="nucleotide sequence ID" value="NZ_CP031219.1"/>
</dbReference>
<dbReference type="Pfam" id="PF01740">
    <property type="entry name" value="STAS"/>
    <property type="match status" value="1"/>
</dbReference>
<dbReference type="GO" id="GO:0016020">
    <property type="term" value="C:membrane"/>
    <property type="evidence" value="ECO:0007669"/>
    <property type="project" value="UniProtKB-SubCell"/>
</dbReference>
<dbReference type="GO" id="GO:0055085">
    <property type="term" value="P:transmembrane transport"/>
    <property type="evidence" value="ECO:0007669"/>
    <property type="project" value="InterPro"/>
</dbReference>
<reference evidence="7 8" key="1">
    <citation type="submission" date="2017-09" db="EMBL/GenBank/DDBJ databases">
        <title>Genomics of the genus Arcobacter.</title>
        <authorList>
            <person name="Perez-Cataluna A."/>
            <person name="Figueras M.J."/>
            <person name="Salas-Masso N."/>
        </authorList>
    </citation>
    <scope>NUCLEOTIDE SEQUENCE [LARGE SCALE GENOMIC DNA]</scope>
    <source>
        <strain evidence="7 8">CECT 7386</strain>
    </source>
</reference>
<dbReference type="Pfam" id="PF00916">
    <property type="entry name" value="Sulfate_transp"/>
    <property type="match status" value="1"/>
</dbReference>
<feature type="transmembrane region" description="Helical" evidence="5">
    <location>
        <begin position="34"/>
        <end position="50"/>
    </location>
</feature>
<feature type="transmembrane region" description="Helical" evidence="5">
    <location>
        <begin position="228"/>
        <end position="250"/>
    </location>
</feature>
<dbReference type="InterPro" id="IPR011547">
    <property type="entry name" value="SLC26A/SulP_dom"/>
</dbReference>
<keyword evidence="3 5" id="KW-1133">Transmembrane helix</keyword>
<dbReference type="Proteomes" id="UP000290092">
    <property type="component" value="Unassembled WGS sequence"/>
</dbReference>
<evidence type="ECO:0000313" key="8">
    <source>
        <dbReference type="Proteomes" id="UP000290092"/>
    </source>
</evidence>
<comment type="caution">
    <text evidence="7">The sequence shown here is derived from an EMBL/GenBank/DDBJ whole genome shotgun (WGS) entry which is preliminary data.</text>
</comment>
<feature type="transmembrane region" description="Helical" evidence="5">
    <location>
        <begin position="185"/>
        <end position="208"/>
    </location>
</feature>
<dbReference type="InterPro" id="IPR002645">
    <property type="entry name" value="STAS_dom"/>
</dbReference>
<dbReference type="KEGG" id="amyt:AMYT_1766"/>
<dbReference type="PANTHER" id="PTHR11814">
    <property type="entry name" value="SULFATE TRANSPORTER"/>
    <property type="match status" value="1"/>
</dbReference>
<evidence type="ECO:0000256" key="5">
    <source>
        <dbReference type="SAM" id="Phobius"/>
    </source>
</evidence>
<dbReference type="InterPro" id="IPR001902">
    <property type="entry name" value="SLC26A/SulP_fam"/>
</dbReference>
<keyword evidence="2 5" id="KW-0812">Transmembrane</keyword>
<evidence type="ECO:0000256" key="1">
    <source>
        <dbReference type="ARBA" id="ARBA00004141"/>
    </source>
</evidence>
<proteinExistence type="predicted"/>
<sequence>MSSFKGDFFGGITAAVIALPLALAFGVASGAGAVAGLYGAIILGFFASLFGGTPSQISGPTGPMTIVFASAVALFSNDINAVMSVVLLAGIFQILFGVLKVGKYVKYIPYPVISGFMSGIGIIIIILQLNPFIGLESQNSVINTLYLFPSSLSNLNFEALILSTLTLTIMFITPKSIARVFPPALLALVLMTILSVVLNFNVSTIGEIPSSLPSFSIPSFEFEKSRDILVLAITLALLGTIDTLLTSLVADSITKTKHNSNKELIGQGLGNSLVALVGGVPGAGATMRTVINVKSGGQTKFSGMIHSLTLLIIALFLAPIASQIPLAVLAGILMKVGIDILDYKFLRVIKNAPKNDLIVMIIVFLLTVFVDLIMAVGVGITLASILIVYRISKEAKLTITQAKKENSDLIFENIRVLDIDGAFFFGSASFYEEEINKLLDTKKMIINCTHVPFMDISAIFTLEELILKLKDLEIEISLVLKQRHLDKIKMVDKTKVFENITIYKNLNDALEDMK</sequence>
<dbReference type="Gene3D" id="3.30.750.24">
    <property type="entry name" value="STAS domain"/>
    <property type="match status" value="1"/>
</dbReference>
<evidence type="ECO:0000313" key="7">
    <source>
        <dbReference type="EMBL" id="RXK15383.1"/>
    </source>
</evidence>
<evidence type="ECO:0000256" key="2">
    <source>
        <dbReference type="ARBA" id="ARBA00022692"/>
    </source>
</evidence>
<gene>
    <name evidence="7" type="ORF">CP985_09025</name>
</gene>
<feature type="transmembrane region" description="Helical" evidence="5">
    <location>
        <begin position="155"/>
        <end position="173"/>
    </location>
</feature>
<dbReference type="CDD" id="cd07042">
    <property type="entry name" value="STAS_SulP_like_sulfate_transporter"/>
    <property type="match status" value="1"/>
</dbReference>
<feature type="transmembrane region" description="Helical" evidence="5">
    <location>
        <begin position="308"/>
        <end position="338"/>
    </location>
</feature>
<feature type="domain" description="STAS" evidence="6">
    <location>
        <begin position="412"/>
        <end position="513"/>
    </location>
</feature>
<keyword evidence="8" id="KW-1185">Reference proteome</keyword>
<dbReference type="InterPro" id="IPR036513">
    <property type="entry name" value="STAS_dom_sf"/>
</dbReference>
<feature type="transmembrane region" description="Helical" evidence="5">
    <location>
        <begin position="81"/>
        <end position="99"/>
    </location>
</feature>
<comment type="subcellular location">
    <subcellularLocation>
        <location evidence="1">Membrane</location>
        <topology evidence="1">Multi-pass membrane protein</topology>
    </subcellularLocation>
</comment>
<dbReference type="PROSITE" id="PS50801">
    <property type="entry name" value="STAS"/>
    <property type="match status" value="1"/>
</dbReference>
<feature type="transmembrane region" description="Helical" evidence="5">
    <location>
        <begin position="358"/>
        <end position="389"/>
    </location>
</feature>
<evidence type="ECO:0000259" key="6">
    <source>
        <dbReference type="PROSITE" id="PS50801"/>
    </source>
</evidence>
<accession>A0AAX2AEN1</accession>
<dbReference type="EMBL" id="NXID01000030">
    <property type="protein sequence ID" value="RXK15383.1"/>
    <property type="molecule type" value="Genomic_DNA"/>
</dbReference>